<comment type="caution">
    <text evidence="5">The sequence shown here is derived from an EMBL/GenBank/DDBJ whole genome shotgun (WGS) entry which is preliminary data.</text>
</comment>
<dbReference type="Gene3D" id="2.40.100.10">
    <property type="entry name" value="Cyclophilin-like"/>
    <property type="match status" value="1"/>
</dbReference>
<dbReference type="SMART" id="SM00796">
    <property type="entry name" value="AHS1"/>
    <property type="match status" value="1"/>
</dbReference>
<dbReference type="Proteomes" id="UP001595900">
    <property type="component" value="Unassembled WGS sequence"/>
</dbReference>
<proteinExistence type="predicted"/>
<keyword evidence="1" id="KW-0547">Nucleotide-binding</keyword>
<evidence type="ECO:0000256" key="3">
    <source>
        <dbReference type="ARBA" id="ARBA00022840"/>
    </source>
</evidence>
<evidence type="ECO:0000313" key="6">
    <source>
        <dbReference type="Proteomes" id="UP001595900"/>
    </source>
</evidence>
<dbReference type="SUPFAM" id="SSF50891">
    <property type="entry name" value="Cyclophilin-like"/>
    <property type="match status" value="1"/>
</dbReference>
<keyword evidence="3" id="KW-0067">ATP-binding</keyword>
<dbReference type="Gene3D" id="3.30.1360.40">
    <property type="match status" value="1"/>
</dbReference>
<dbReference type="InterPro" id="IPR010016">
    <property type="entry name" value="PxpB"/>
</dbReference>
<name>A0ABV8Q6Z9_9MICO</name>
<dbReference type="InterPro" id="IPR003833">
    <property type="entry name" value="CT_C_D"/>
</dbReference>
<dbReference type="InterPro" id="IPR029000">
    <property type="entry name" value="Cyclophilin-like_dom_sf"/>
</dbReference>
<keyword evidence="6" id="KW-1185">Reference proteome</keyword>
<evidence type="ECO:0000256" key="1">
    <source>
        <dbReference type="ARBA" id="ARBA00022741"/>
    </source>
</evidence>
<dbReference type="PANTHER" id="PTHR34698:SF2">
    <property type="entry name" value="5-OXOPROLINASE SUBUNIT B"/>
    <property type="match status" value="1"/>
</dbReference>
<dbReference type="Pfam" id="PF02682">
    <property type="entry name" value="CT_C_D"/>
    <property type="match status" value="1"/>
</dbReference>
<accession>A0ABV8Q6Z9</accession>
<dbReference type="EMBL" id="JBHSCN010000005">
    <property type="protein sequence ID" value="MFC4243438.1"/>
    <property type="molecule type" value="Genomic_DNA"/>
</dbReference>
<evidence type="ECO:0000256" key="2">
    <source>
        <dbReference type="ARBA" id="ARBA00022801"/>
    </source>
</evidence>
<keyword evidence="2 5" id="KW-0378">Hydrolase</keyword>
<organism evidence="5 6">
    <name type="scientific">Gryllotalpicola reticulitermitis</name>
    <dbReference type="NCBI Taxonomy" id="1184153"/>
    <lineage>
        <taxon>Bacteria</taxon>
        <taxon>Bacillati</taxon>
        <taxon>Actinomycetota</taxon>
        <taxon>Actinomycetes</taxon>
        <taxon>Micrococcales</taxon>
        <taxon>Microbacteriaceae</taxon>
        <taxon>Gryllotalpicola</taxon>
    </lineage>
</organism>
<feature type="domain" description="Carboxyltransferase" evidence="4">
    <location>
        <begin position="1"/>
        <end position="201"/>
    </location>
</feature>
<sequence>MRVLPAGERAVLAEFDSLREVGERRAVVAERPITGVVEIVGGARTLLLRFDPTMTDAGAVARAISALAPPAAAADATPTTASAVPGHGIVDVPVIYDGDDLAAVAELTGLGIAGVVREHTARVWTSAFCGFAPGFSYLSSDGPSLDVPRRATPRTAVPAGAVALAGEFSAVYPRRSPGGWQLIGRTSAAMWDVQRTPPALLPPGTRVRFVEAAG</sequence>
<reference evidence="6" key="1">
    <citation type="journal article" date="2019" name="Int. J. Syst. Evol. Microbiol.">
        <title>The Global Catalogue of Microorganisms (GCM) 10K type strain sequencing project: providing services to taxonomists for standard genome sequencing and annotation.</title>
        <authorList>
            <consortium name="The Broad Institute Genomics Platform"/>
            <consortium name="The Broad Institute Genome Sequencing Center for Infectious Disease"/>
            <person name="Wu L."/>
            <person name="Ma J."/>
        </authorList>
    </citation>
    <scope>NUCLEOTIDE SEQUENCE [LARGE SCALE GENOMIC DNA]</scope>
    <source>
        <strain evidence="6">CGMCC 1.10363</strain>
    </source>
</reference>
<dbReference type="RefSeq" id="WP_390228482.1">
    <property type="nucleotide sequence ID" value="NZ_JBHSCN010000005.1"/>
</dbReference>
<evidence type="ECO:0000313" key="5">
    <source>
        <dbReference type="EMBL" id="MFC4243438.1"/>
    </source>
</evidence>
<dbReference type="SUPFAM" id="SSF160467">
    <property type="entry name" value="PH0987 N-terminal domain-like"/>
    <property type="match status" value="1"/>
</dbReference>
<dbReference type="PANTHER" id="PTHR34698">
    <property type="entry name" value="5-OXOPROLINASE SUBUNIT B"/>
    <property type="match status" value="1"/>
</dbReference>
<evidence type="ECO:0000259" key="4">
    <source>
        <dbReference type="SMART" id="SM00796"/>
    </source>
</evidence>
<gene>
    <name evidence="5" type="ORF">ACFOYW_08635</name>
</gene>
<dbReference type="GO" id="GO:0016787">
    <property type="term" value="F:hydrolase activity"/>
    <property type="evidence" value="ECO:0007669"/>
    <property type="project" value="UniProtKB-KW"/>
</dbReference>
<protein>
    <submittedName>
        <fullName evidence="5">Allophanate hydrolase subunit 1</fullName>
    </submittedName>
</protein>